<protein>
    <submittedName>
        <fullName evidence="2">Mismatched base pair and cruciform DNA recognition</fullName>
    </submittedName>
</protein>
<keyword evidence="3" id="KW-1185">Reference proteome</keyword>
<evidence type="ECO:0000256" key="1">
    <source>
        <dbReference type="SAM" id="MobiDB-lite"/>
    </source>
</evidence>
<accession>A0A9P6KUB6</accession>
<evidence type="ECO:0000313" key="2">
    <source>
        <dbReference type="EMBL" id="KAF9739192.1"/>
    </source>
</evidence>
<feature type="region of interest" description="Disordered" evidence="1">
    <location>
        <begin position="1"/>
        <end position="75"/>
    </location>
</feature>
<organism evidence="2 3">
    <name type="scientific">Paraphaeosphaeria minitans</name>
    <dbReference type="NCBI Taxonomy" id="565426"/>
    <lineage>
        <taxon>Eukaryota</taxon>
        <taxon>Fungi</taxon>
        <taxon>Dikarya</taxon>
        <taxon>Ascomycota</taxon>
        <taxon>Pezizomycotina</taxon>
        <taxon>Dothideomycetes</taxon>
        <taxon>Pleosporomycetidae</taxon>
        <taxon>Pleosporales</taxon>
        <taxon>Massarineae</taxon>
        <taxon>Didymosphaeriaceae</taxon>
        <taxon>Paraphaeosphaeria</taxon>
    </lineage>
</organism>
<proteinExistence type="predicted"/>
<dbReference type="AlphaFoldDB" id="A0A9P6KUB6"/>
<name>A0A9P6KUB6_9PLEO</name>
<evidence type="ECO:0000313" key="3">
    <source>
        <dbReference type="Proteomes" id="UP000756921"/>
    </source>
</evidence>
<gene>
    <name evidence="2" type="ORF">PMIN01_01826</name>
</gene>
<feature type="compositionally biased region" description="Basic and acidic residues" evidence="1">
    <location>
        <begin position="7"/>
        <end position="25"/>
    </location>
</feature>
<sequence>MTGNPADKGEAESKRATTDAEHDVSHTTAKAGPVSVKASSGVAKEDPDGSAGSWNQTVGSDKDALGGPVGAGAAR</sequence>
<reference evidence="2" key="1">
    <citation type="journal article" date="2020" name="Mol. Plant Microbe Interact.">
        <title>Genome Sequence of the Biocontrol Agent Coniothyrium minitans strain Conio (IMI 134523).</title>
        <authorList>
            <person name="Patel D."/>
            <person name="Shittu T.A."/>
            <person name="Baroncelli R."/>
            <person name="Muthumeenakshi S."/>
            <person name="Osborne T.H."/>
            <person name="Janganan T.K."/>
            <person name="Sreenivasaprasad S."/>
        </authorList>
    </citation>
    <scope>NUCLEOTIDE SEQUENCE</scope>
    <source>
        <strain evidence="2">Conio</strain>
    </source>
</reference>
<dbReference type="OrthoDB" id="5309565at2759"/>
<dbReference type="EMBL" id="WJXW01000002">
    <property type="protein sequence ID" value="KAF9739192.1"/>
    <property type="molecule type" value="Genomic_DNA"/>
</dbReference>
<comment type="caution">
    <text evidence="2">The sequence shown here is derived from an EMBL/GenBank/DDBJ whole genome shotgun (WGS) entry which is preliminary data.</text>
</comment>
<dbReference type="Proteomes" id="UP000756921">
    <property type="component" value="Unassembled WGS sequence"/>
</dbReference>